<dbReference type="EMBL" id="JBFOHL010000010">
    <property type="protein sequence ID" value="MEW9625077.1"/>
    <property type="molecule type" value="Genomic_DNA"/>
</dbReference>
<accession>A0ABV3QR73</accession>
<sequence length="136" mass="15302">MSTLDETRIATLVDRFYDKVRADASIGPIFNAAVHDWAEHKGLLTRFWCSVALGTQSYRGNPMAVHRGQPAIRAVHFARWLELWRETTNEVLDQDDAARMQDYADRIGRSLRLGMGLPERLDVRPLGIPVVGGGRS</sequence>
<dbReference type="Gene3D" id="1.10.490.10">
    <property type="entry name" value="Globins"/>
    <property type="match status" value="1"/>
</dbReference>
<keyword evidence="2" id="KW-0349">Heme</keyword>
<proteinExistence type="predicted"/>
<evidence type="ECO:0000256" key="1">
    <source>
        <dbReference type="ARBA" id="ARBA00022448"/>
    </source>
</evidence>
<dbReference type="InterPro" id="IPR001486">
    <property type="entry name" value="Hemoglobin_trunc"/>
</dbReference>
<dbReference type="Pfam" id="PF01152">
    <property type="entry name" value="Bac_globin"/>
    <property type="match status" value="1"/>
</dbReference>
<gene>
    <name evidence="5" type="ORF">ABQJ56_12670</name>
</gene>
<name>A0ABV3QR73_9GAMM</name>
<comment type="caution">
    <text evidence="5">The sequence shown here is derived from an EMBL/GenBank/DDBJ whole genome shotgun (WGS) entry which is preliminary data.</text>
</comment>
<dbReference type="InterPro" id="IPR012292">
    <property type="entry name" value="Globin/Proto"/>
</dbReference>
<reference evidence="5 6" key="1">
    <citation type="submission" date="2024-06" db="EMBL/GenBank/DDBJ databases">
        <authorList>
            <person name="Woo H."/>
        </authorList>
    </citation>
    <scope>NUCLEOTIDE SEQUENCE [LARGE SCALE GENOMIC DNA]</scope>
    <source>
        <strain evidence="5 6">S2-g</strain>
    </source>
</reference>
<dbReference type="Proteomes" id="UP001556170">
    <property type="component" value="Unassembled WGS sequence"/>
</dbReference>
<protein>
    <submittedName>
        <fullName evidence="5">Group III truncated hemoglobin</fullName>
    </submittedName>
</protein>
<evidence type="ECO:0000256" key="4">
    <source>
        <dbReference type="ARBA" id="ARBA00023004"/>
    </source>
</evidence>
<keyword evidence="1" id="KW-0813">Transport</keyword>
<evidence type="ECO:0000256" key="3">
    <source>
        <dbReference type="ARBA" id="ARBA00022723"/>
    </source>
</evidence>
<keyword evidence="4" id="KW-0408">Iron</keyword>
<organism evidence="5 6">
    <name type="scientific">Rhodanobacter geophilus</name>
    <dbReference type="NCBI Taxonomy" id="3162488"/>
    <lineage>
        <taxon>Bacteria</taxon>
        <taxon>Pseudomonadati</taxon>
        <taxon>Pseudomonadota</taxon>
        <taxon>Gammaproteobacteria</taxon>
        <taxon>Lysobacterales</taxon>
        <taxon>Rhodanobacteraceae</taxon>
        <taxon>Rhodanobacter</taxon>
    </lineage>
</organism>
<evidence type="ECO:0000313" key="5">
    <source>
        <dbReference type="EMBL" id="MEW9625077.1"/>
    </source>
</evidence>
<keyword evidence="6" id="KW-1185">Reference proteome</keyword>
<evidence type="ECO:0000313" key="6">
    <source>
        <dbReference type="Proteomes" id="UP001556170"/>
    </source>
</evidence>
<dbReference type="CDD" id="cd08916">
    <property type="entry name" value="TrHb3_P"/>
    <property type="match status" value="1"/>
</dbReference>
<keyword evidence="3" id="KW-0479">Metal-binding</keyword>
<evidence type="ECO:0000256" key="2">
    <source>
        <dbReference type="ARBA" id="ARBA00022617"/>
    </source>
</evidence>
<dbReference type="RefSeq" id="WP_367845367.1">
    <property type="nucleotide sequence ID" value="NZ_JBFOHL010000010.1"/>
</dbReference>
<dbReference type="SUPFAM" id="SSF46458">
    <property type="entry name" value="Globin-like"/>
    <property type="match status" value="1"/>
</dbReference>
<dbReference type="InterPro" id="IPR009050">
    <property type="entry name" value="Globin-like_sf"/>
</dbReference>